<dbReference type="OrthoDB" id="294251at2759"/>
<dbReference type="SUPFAM" id="SSF47923">
    <property type="entry name" value="Ypt/Rab-GAP domain of gyp1p"/>
    <property type="match status" value="2"/>
</dbReference>
<feature type="compositionally biased region" description="Polar residues" evidence="11">
    <location>
        <begin position="649"/>
        <end position="667"/>
    </location>
</feature>
<dbReference type="Pfam" id="PF00566">
    <property type="entry name" value="RabGAP-TBC"/>
    <property type="match status" value="1"/>
</dbReference>
<dbReference type="GO" id="GO:0005096">
    <property type="term" value="F:GTPase activator activity"/>
    <property type="evidence" value="ECO:0007669"/>
    <property type="project" value="UniProtKB-KW"/>
</dbReference>
<keyword evidence="3" id="KW-0343">GTPase activation</keyword>
<name>A0A835NTH7_9PASS</name>
<feature type="region of interest" description="Disordered" evidence="11">
    <location>
        <begin position="1069"/>
        <end position="1092"/>
    </location>
</feature>
<feature type="compositionally biased region" description="Acidic residues" evidence="11">
    <location>
        <begin position="824"/>
        <end position="837"/>
    </location>
</feature>
<feature type="region of interest" description="Disordered" evidence="11">
    <location>
        <begin position="1788"/>
        <end position="1809"/>
    </location>
</feature>
<evidence type="ECO:0000256" key="6">
    <source>
        <dbReference type="ARBA" id="ARBA00023034"/>
    </source>
</evidence>
<keyword evidence="6" id="KW-0333">Golgi apparatus</keyword>
<evidence type="ECO:0000313" key="14">
    <source>
        <dbReference type="EMBL" id="KAG0121049.1"/>
    </source>
</evidence>
<feature type="region of interest" description="Disordered" evidence="11">
    <location>
        <begin position="808"/>
        <end position="905"/>
    </location>
</feature>
<keyword evidence="12" id="KW-0812">Transmembrane</keyword>
<organism evidence="14">
    <name type="scientific">Lamprotornis superbus</name>
    <dbReference type="NCBI Taxonomy" id="245042"/>
    <lineage>
        <taxon>Eukaryota</taxon>
        <taxon>Metazoa</taxon>
        <taxon>Chordata</taxon>
        <taxon>Craniata</taxon>
        <taxon>Vertebrata</taxon>
        <taxon>Euteleostomi</taxon>
        <taxon>Archelosauria</taxon>
        <taxon>Archosauria</taxon>
        <taxon>Dinosauria</taxon>
        <taxon>Saurischia</taxon>
        <taxon>Theropoda</taxon>
        <taxon>Coelurosauria</taxon>
        <taxon>Aves</taxon>
        <taxon>Neognathae</taxon>
        <taxon>Neoaves</taxon>
        <taxon>Telluraves</taxon>
        <taxon>Australaves</taxon>
        <taxon>Passeriformes</taxon>
        <taxon>Sturnidae</taxon>
        <taxon>Lamprotornis</taxon>
    </lineage>
</organism>
<dbReference type="FunFam" id="1.10.10.750:FF:000001">
    <property type="entry name" value="TBC1 domain family member 10A"/>
    <property type="match status" value="1"/>
</dbReference>
<dbReference type="PROSITE" id="PS50086">
    <property type="entry name" value="TBC_RABGAP"/>
    <property type="match status" value="1"/>
</dbReference>
<keyword evidence="7" id="KW-0968">Cytoplasmic vesicle</keyword>
<dbReference type="GO" id="GO:0031410">
    <property type="term" value="C:cytoplasmic vesicle"/>
    <property type="evidence" value="ECO:0007669"/>
    <property type="project" value="UniProtKB-SubCell"/>
</dbReference>
<dbReference type="Gene3D" id="1.10.8.270">
    <property type="entry name" value="putative rabgap domain of human tbc1 domain family member 14 like domains"/>
    <property type="match status" value="1"/>
</dbReference>
<keyword evidence="12" id="KW-0472">Membrane</keyword>
<dbReference type="GO" id="GO:0005794">
    <property type="term" value="C:Golgi apparatus"/>
    <property type="evidence" value="ECO:0007669"/>
    <property type="project" value="UniProtKB-SubCell"/>
</dbReference>
<evidence type="ECO:0000256" key="12">
    <source>
        <dbReference type="SAM" id="Phobius"/>
    </source>
</evidence>
<comment type="subcellular location">
    <subcellularLocation>
        <location evidence="1">Cytoplasmic vesicle</location>
    </subcellularLocation>
    <subcellularLocation>
        <location evidence="2">Golgi apparatus</location>
    </subcellularLocation>
</comment>
<dbReference type="GO" id="GO:0031267">
    <property type="term" value="F:small GTPase binding"/>
    <property type="evidence" value="ECO:0007669"/>
    <property type="project" value="TreeGrafter"/>
</dbReference>
<reference evidence="14" key="1">
    <citation type="submission" date="2020-10" db="EMBL/GenBank/DDBJ databases">
        <title>Feather gene expression reveals the developmental basis of iridescence in African starlings.</title>
        <authorList>
            <person name="Rubenstein D.R."/>
        </authorList>
    </citation>
    <scope>NUCLEOTIDE SEQUENCE</scope>
    <source>
        <strain evidence="14">SS15</strain>
        <tissue evidence="14">Liver</tissue>
    </source>
</reference>
<gene>
    <name evidence="15" type="ORF">IHE44_0012639</name>
    <name evidence="14" type="ORF">IHE44_011646</name>
</gene>
<dbReference type="InterPro" id="IPR035969">
    <property type="entry name" value="Rab-GAP_TBC_sf"/>
</dbReference>
<comment type="subunit">
    <text evidence="9">Interacts with EPS8.</text>
</comment>
<protein>
    <recommendedName>
        <fullName evidence="10">USP6 N-terminal-like protein</fullName>
    </recommendedName>
</protein>
<comment type="function">
    <text evidence="8">Acts as a GTPase-activating protein for RAB5A and RAB43. Involved in receptor trafficking. In complex with EPS8 inhibits internalization of EGFR. Involved in retrograde transport from the endocytic pathway to the Golgi apparatus. Involved in the transport of Shiga toxin from early and recycling endosomes to the trans-Golgi network. Required for structural integrity of the Golgi complex.</text>
</comment>
<dbReference type="EMBL" id="JADDUC010000054">
    <property type="protein sequence ID" value="KAG0121049.1"/>
    <property type="molecule type" value="Genomic_DNA"/>
</dbReference>
<feature type="transmembrane region" description="Helical" evidence="12">
    <location>
        <begin position="2156"/>
        <end position="2179"/>
    </location>
</feature>
<dbReference type="PANTHER" id="PTHR47219:SF19">
    <property type="entry name" value="USP6 N-TERMINAL-LIKE PROTEIN ISOFORM X1"/>
    <property type="match status" value="1"/>
</dbReference>
<feature type="transmembrane region" description="Helical" evidence="12">
    <location>
        <begin position="2128"/>
        <end position="2150"/>
    </location>
</feature>
<dbReference type="Proteomes" id="UP000618051">
    <property type="component" value="Unassembled WGS sequence"/>
</dbReference>
<reference evidence="15" key="3">
    <citation type="submission" date="2022-01" db="EMBL/GenBank/DDBJ databases">
        <authorList>
            <person name="Rubenstein D.R."/>
        </authorList>
    </citation>
    <scope>NUCLEOTIDE SEQUENCE</scope>
    <source>
        <strain evidence="15">SS15</strain>
        <tissue evidence="15">Liver</tissue>
    </source>
</reference>
<feature type="compositionally biased region" description="Low complexity" evidence="11">
    <location>
        <begin position="1794"/>
        <end position="1805"/>
    </location>
</feature>
<evidence type="ECO:0000256" key="2">
    <source>
        <dbReference type="ARBA" id="ARBA00004555"/>
    </source>
</evidence>
<dbReference type="Gene3D" id="1.10.472.80">
    <property type="entry name" value="Ypt/Rab-GAP domain of gyp1p, domain 3"/>
    <property type="match status" value="1"/>
</dbReference>
<feature type="compositionally biased region" description="Basic and acidic residues" evidence="11">
    <location>
        <begin position="683"/>
        <end position="696"/>
    </location>
</feature>
<feature type="non-terminal residue" evidence="14">
    <location>
        <position position="1"/>
    </location>
</feature>
<dbReference type="InterPro" id="IPR000195">
    <property type="entry name" value="Rab-GAP-TBC_dom"/>
</dbReference>
<dbReference type="FunFam" id="1.10.472.80:FF:000019">
    <property type="entry name" value="USP6 N-terminal like"/>
    <property type="match status" value="1"/>
</dbReference>
<evidence type="ECO:0000259" key="13">
    <source>
        <dbReference type="PROSITE" id="PS50086"/>
    </source>
</evidence>
<keyword evidence="4" id="KW-0597">Phosphoprotein</keyword>
<evidence type="ECO:0000256" key="11">
    <source>
        <dbReference type="SAM" id="MobiDB-lite"/>
    </source>
</evidence>
<dbReference type="FunFam" id="1.10.8.270:FF:000010">
    <property type="entry name" value="Putative USP6 N-terminal-like protein"/>
    <property type="match status" value="1"/>
</dbReference>
<keyword evidence="12" id="KW-1133">Transmembrane helix</keyword>
<comment type="caution">
    <text evidence="14">The sequence shown here is derived from an EMBL/GenBank/DDBJ whole genome shotgun (WGS) entry which is preliminary data.</text>
</comment>
<evidence type="ECO:0000256" key="4">
    <source>
        <dbReference type="ARBA" id="ARBA00022553"/>
    </source>
</evidence>
<evidence type="ECO:0000256" key="1">
    <source>
        <dbReference type="ARBA" id="ARBA00004541"/>
    </source>
</evidence>
<sequence length="2461" mass="279874">QLAAPGRRLVPSPRWRPRRVSPVGGTGAGRVSIAAVSHRGTSWSEAAGPGAGSRDAPLRKAAEGGPGKRRKPTKACCVPCNLELLCDSRNSNSTRRVCIKRSGQSAVPETKGDLPQRFVVTWKTPVRIFAQEYNSDVLQEPWPLRLFVQILLFIMSWNAGLWAGLENTSVRGCVWKKEHVSSGSVVWNKCSKWRRKTFPLVIFDKHWFRIWSRSKQIYFMKTKTDLYKDLEENENDSLKTGADAEQDAAIKLAQERAEIVAKYDRGREGAQIEPWEDADYRLYKVTDRFGFLHPEELPVHDVMIEKQKHLEIERTTKWLKMLKSWEKYKNSEKFHRRIYKGIPRQFRGQVWSLLLDVPKMKEEMKDFYNKLKCQARGSSPDIRQIDLDVNRTYRDHIMFRDRYGVKQQSLFHVLAAYSIYNTEVGYCQGMSQITALLLMFMNEEDAFWALVKLLSGPKHAMHGFFIPGFPKLLRFQEHHDKILKKFLSKLKQHLGKMFFSWRVQGITWIFESIFQLLFCLQDSQDMPTSFYTTKWFFQCFLDRTPFTLSLRIWDIYILEGERILTAMSYTILKLHRKHLMKLQMEELVEFLQESLAKDFFYEDDFVIEQLQNSISELKRAKLDLPVAGKEDEFPKKPLGQIPSGPLPSVLNSTPMLNGQNSTGTQAARTERRPSTEEEPESSPNDRKRINSVEKKPSLKQQKIRPIETQNSLPKNEVDTRKKPQPTEQDNSSLYNNAAANQNSNATSNTRREFVPKWNKPSDIKIMEKTMKLTAEVKGRPVNHSVLGPPPSPGEMHPLNVKQKVRVLDADEGKRGSNASQYDNVSDDETENENVVEDMLERAHPESPRHVAFSNSPRKQMEKIPAPLKIPNNYTFTSQPRSPKYASQSDGPSHGLNVKQPLPGYSNPPTYYGNSPKHVSSIGNASSAPLHYHGNRPSPSGRPYPPFMSVDYSPNKLQMNSYPASRQNPLSPAPAQTEVTPVDAYTSNLRSSPGVKFIIPPADYLPEERKWPDAAYICRHEPYRQPWSQDLNKGHLDNFQKYQHFQSTPLQDRSLPAVSVDSPVRYRTSPAFEENGSPQYQYPNPSAPAQHYRNRTDGLSMHESQEGAGRQKQKAKKCLSNLAKKWCLNSGQCFRGFVSALEGENLYLLTQTYLQNIILYAKDWSTVRLMPDTEMVLHPSLFAMLCCQTKTGCRAKSHSFIKWILLCFSLFPPNCWWVPVCDGVCAAVLLGLHCTDVLTSRWELRQRRVSPGEVLGVLNKEISDTEVLNIGINSSLEGCPVPFCFLRYRSKTIFTNGSNIYLVCFKTFFCVYNVSDVIFNNWAILYFENCKLQRIQIVVAVQERQEGSLELDLFGEWEVIAGSSLVKRVFQRLCDAFLLLFLLYIRDYVQIKGTKITFSVLQLVRNSPGRVIPERNQFNLAIGVGCCRMETFVQVCGIQTQRLLLLRVKHQKTYYTQAKEEFFAKCCVLPQKHASLELQLTSCQSNIFDLVSGKAFLVQDSPWTQQQCVFYSKTHSFEAEGLVLKHGFTVSDFFHLTFFSIPVEISTCLLLQYLGYISRVLYAEGFILVCSLLEGLSKILAGKLATSADVFGTKPRTVLNPSDKSFIAKFLLLAFLCQTTLCPWSSVLYRLRHSQPRNLHPLLAEPCPPQSLCRCPWELRNHLAQSHSKGWGRFGRDLPAGQFLLSWRGKPSMADQSSKTVNTECMSPLSSAELGYLCVSDIKSVEIKDKDASKGLCKMGDPDLLMKSFQHRNQYSLSVNWEGTLGGTQQTWSGSVELCWEPQAAPKAGCSGKTSSQQAQPLSAPSGARGKLEDVQHSNHLPNKQEEESCTRCDGQPRKGRSCGCPDLFGVFFSPLRGFSFEDIHPNVSIFCHLIFLLMIIHSSSRVTSARPLVFFHRDEIFLRMALQKASTKSTVLFSEEFVMQRKFKYDREEGKTLGEYFVSYLLSVAPNLILPITLHSQGNCCTLQLLSTNGGTQVTCGRNLNVIYIKNYWKISTCDQCFLNGLKCHLRPSSVQLLFSVVFSWCSICEAWESQNVKAKSLSCLSGCMKHLEKSRRQGGQNKLYGECNECLWSQVLEEELCQLGFSPGRLRFYPPCSAKILPRHPENTFICCSSTSERLKHALISEFLFGFHVFFLLFVCLFFVVVVFFLFFFFFFFFVLFFLFFLFLFFVFFFFFFVDKITQILVTEIYSNKYMGTNTIWSFAVVAVPRASDSVCHKNVMYLCNVTVRASYVVGDQTSLLLMRQQTKKCRIGTRLTENNAKCRRGACSEIGNPKPLCRVRAFIRAVQSCLALDFLLHCSSFRRGDPNRHVHDIDANLHSPAEMTTFLSAAAKLQIAGCPVVPHAVSDTLGMVSPSSAWPSSTPALAHVTEHLLLCVSSPALLLPKDEDPGQTLLLLRKSQSFTPYAEASTVALFMLGKSRKRYTLNPGYFCLLWKGGLKIKVQNFPLPEEELGFSCAAV</sequence>
<dbReference type="InterPro" id="IPR050302">
    <property type="entry name" value="Rab_GAP_TBC_domain"/>
</dbReference>
<evidence type="ECO:0000256" key="7">
    <source>
        <dbReference type="ARBA" id="ARBA00023329"/>
    </source>
</evidence>
<dbReference type="EMBL" id="JADDUC020000005">
    <property type="protein sequence ID" value="KAI1239514.1"/>
    <property type="molecule type" value="Genomic_DNA"/>
</dbReference>
<feature type="region of interest" description="Disordered" evidence="11">
    <location>
        <begin position="1"/>
        <end position="72"/>
    </location>
</feature>
<feature type="compositionally biased region" description="Polar residues" evidence="11">
    <location>
        <begin position="871"/>
        <end position="890"/>
    </location>
</feature>
<keyword evidence="5" id="KW-0007">Acetylation</keyword>
<proteinExistence type="predicted"/>
<feature type="region of interest" description="Disordered" evidence="11">
    <location>
        <begin position="629"/>
        <end position="734"/>
    </location>
</feature>
<evidence type="ECO:0000256" key="3">
    <source>
        <dbReference type="ARBA" id="ARBA00022468"/>
    </source>
</evidence>
<evidence type="ECO:0000256" key="5">
    <source>
        <dbReference type="ARBA" id="ARBA00022990"/>
    </source>
</evidence>
<evidence type="ECO:0000256" key="8">
    <source>
        <dbReference type="ARBA" id="ARBA00059926"/>
    </source>
</evidence>
<reference evidence="15 16" key="2">
    <citation type="journal article" date="2021" name="J. Hered.">
        <title>Feather Gene Expression Elucidates the Developmental Basis of Plumage Iridescence in African Starlings.</title>
        <authorList>
            <person name="Rubenstein D.R."/>
            <person name="Corvelo A."/>
            <person name="MacManes M.D."/>
            <person name="Maia R."/>
            <person name="Narzisi G."/>
            <person name="Rousaki A."/>
            <person name="Vandenabeele P."/>
            <person name="Shawkey M.D."/>
            <person name="Solomon J."/>
        </authorList>
    </citation>
    <scope>NUCLEOTIDE SEQUENCE [LARGE SCALE GENOMIC DNA]</scope>
    <source>
        <strain evidence="15">SS15</strain>
    </source>
</reference>
<keyword evidence="16" id="KW-1185">Reference proteome</keyword>
<feature type="domain" description="Rab-GAP TBC" evidence="13">
    <location>
        <begin position="341"/>
        <end position="560"/>
    </location>
</feature>
<evidence type="ECO:0000313" key="15">
    <source>
        <dbReference type="EMBL" id="KAI1239514.1"/>
    </source>
</evidence>
<dbReference type="PANTHER" id="PTHR47219">
    <property type="entry name" value="RAB GTPASE-ACTIVATING PROTEIN 1-LIKE"/>
    <property type="match status" value="1"/>
</dbReference>
<dbReference type="SMART" id="SM00164">
    <property type="entry name" value="TBC"/>
    <property type="match status" value="1"/>
</dbReference>
<evidence type="ECO:0000313" key="16">
    <source>
        <dbReference type="Proteomes" id="UP000618051"/>
    </source>
</evidence>
<evidence type="ECO:0000256" key="9">
    <source>
        <dbReference type="ARBA" id="ARBA00064037"/>
    </source>
</evidence>
<feature type="compositionally biased region" description="Basic and acidic residues" evidence="11">
    <location>
        <begin position="838"/>
        <end position="848"/>
    </location>
</feature>
<evidence type="ECO:0000256" key="10">
    <source>
        <dbReference type="ARBA" id="ARBA00070172"/>
    </source>
</evidence>
<accession>A0A835NTH7</accession>
<dbReference type="Gene3D" id="1.10.10.750">
    <property type="entry name" value="Ypt/Rab-GAP domain of gyp1p, domain 1"/>
    <property type="match status" value="1"/>
</dbReference>